<dbReference type="NCBIfam" id="TIGR00613">
    <property type="entry name" value="reco"/>
    <property type="match status" value="1"/>
</dbReference>
<protein>
    <recommendedName>
        <fullName evidence="2 7">DNA repair protein RecO</fullName>
    </recommendedName>
    <alternativeName>
        <fullName evidence="6 7">Recombination protein O</fullName>
    </alternativeName>
</protein>
<dbReference type="Gene3D" id="2.40.50.140">
    <property type="entry name" value="Nucleic acid-binding proteins"/>
    <property type="match status" value="1"/>
</dbReference>
<keyword evidence="10" id="KW-1185">Reference proteome</keyword>
<evidence type="ECO:0000256" key="6">
    <source>
        <dbReference type="ARBA" id="ARBA00033409"/>
    </source>
</evidence>
<dbReference type="PANTHER" id="PTHR33991:SF1">
    <property type="entry name" value="DNA REPAIR PROTEIN RECO"/>
    <property type="match status" value="1"/>
</dbReference>
<dbReference type="GO" id="GO:0043590">
    <property type="term" value="C:bacterial nucleoid"/>
    <property type="evidence" value="ECO:0007669"/>
    <property type="project" value="TreeGrafter"/>
</dbReference>
<evidence type="ECO:0000313" key="10">
    <source>
        <dbReference type="Proteomes" id="UP000663903"/>
    </source>
</evidence>
<keyword evidence="5 7" id="KW-0234">DNA repair</keyword>
<feature type="domain" description="DNA replication/recombination mediator RecO N-terminal" evidence="8">
    <location>
        <begin position="49"/>
        <end position="120"/>
    </location>
</feature>
<dbReference type="Gene3D" id="1.20.1440.120">
    <property type="entry name" value="Recombination protein O, C-terminal domain"/>
    <property type="match status" value="1"/>
</dbReference>
<dbReference type="SUPFAM" id="SSF50249">
    <property type="entry name" value="Nucleic acid-binding proteins"/>
    <property type="match status" value="1"/>
</dbReference>
<evidence type="ECO:0000256" key="7">
    <source>
        <dbReference type="HAMAP-Rule" id="MF_00201"/>
    </source>
</evidence>
<dbReference type="SUPFAM" id="SSF57863">
    <property type="entry name" value="ArfGap/RecO-like zinc finger"/>
    <property type="match status" value="1"/>
</dbReference>
<accession>A0A975CDP4</accession>
<reference evidence="9" key="1">
    <citation type="submission" date="2021-03" db="EMBL/GenBank/DDBJ databases">
        <title>Ottowia sp. 27C isolated from the cloaca of a Giant Asian pond turtle (Heosemys grandis).</title>
        <authorList>
            <person name="Spergser J."/>
            <person name="Busse H.-J."/>
        </authorList>
    </citation>
    <scope>NUCLEOTIDE SEQUENCE</scope>
    <source>
        <strain evidence="9">27C</strain>
    </source>
</reference>
<dbReference type="PANTHER" id="PTHR33991">
    <property type="entry name" value="DNA REPAIR PROTEIN RECO"/>
    <property type="match status" value="1"/>
</dbReference>
<dbReference type="InterPro" id="IPR037278">
    <property type="entry name" value="ARFGAP/RecO"/>
</dbReference>
<evidence type="ECO:0000259" key="8">
    <source>
        <dbReference type="Pfam" id="PF11967"/>
    </source>
</evidence>
<evidence type="ECO:0000256" key="4">
    <source>
        <dbReference type="ARBA" id="ARBA00023172"/>
    </source>
</evidence>
<name>A0A975CDP4_9BURK</name>
<dbReference type="GO" id="GO:0006302">
    <property type="term" value="P:double-strand break repair"/>
    <property type="evidence" value="ECO:0007669"/>
    <property type="project" value="TreeGrafter"/>
</dbReference>
<organism evidence="9 10">
    <name type="scientific">Ottowia testudinis</name>
    <dbReference type="NCBI Taxonomy" id="2816950"/>
    <lineage>
        <taxon>Bacteria</taxon>
        <taxon>Pseudomonadati</taxon>
        <taxon>Pseudomonadota</taxon>
        <taxon>Betaproteobacteria</taxon>
        <taxon>Burkholderiales</taxon>
        <taxon>Comamonadaceae</taxon>
        <taxon>Ottowia</taxon>
    </lineage>
</organism>
<evidence type="ECO:0000256" key="2">
    <source>
        <dbReference type="ARBA" id="ARBA00021310"/>
    </source>
</evidence>
<comment type="function">
    <text evidence="7">Involved in DNA repair and RecF pathway recombination.</text>
</comment>
<evidence type="ECO:0000313" key="9">
    <source>
        <dbReference type="EMBL" id="QTD43851.1"/>
    </source>
</evidence>
<dbReference type="Pfam" id="PF02565">
    <property type="entry name" value="RecO_C"/>
    <property type="match status" value="1"/>
</dbReference>
<evidence type="ECO:0000256" key="1">
    <source>
        <dbReference type="ARBA" id="ARBA00007452"/>
    </source>
</evidence>
<comment type="similarity">
    <text evidence="1 7">Belongs to the RecO family.</text>
</comment>
<dbReference type="InterPro" id="IPR003717">
    <property type="entry name" value="RecO"/>
</dbReference>
<keyword evidence="4 7" id="KW-0233">DNA recombination</keyword>
<evidence type="ECO:0000256" key="3">
    <source>
        <dbReference type="ARBA" id="ARBA00022763"/>
    </source>
</evidence>
<gene>
    <name evidence="7 9" type="primary">recO</name>
    <name evidence="9" type="ORF">J1M35_11920</name>
</gene>
<dbReference type="InterPro" id="IPR042242">
    <property type="entry name" value="RecO_C"/>
</dbReference>
<evidence type="ECO:0000256" key="5">
    <source>
        <dbReference type="ARBA" id="ARBA00023204"/>
    </source>
</evidence>
<dbReference type="AlphaFoldDB" id="A0A975CDP4"/>
<dbReference type="Proteomes" id="UP000663903">
    <property type="component" value="Chromosome"/>
</dbReference>
<dbReference type="HAMAP" id="MF_00201">
    <property type="entry name" value="RecO"/>
    <property type="match status" value="1"/>
</dbReference>
<dbReference type="Pfam" id="PF11967">
    <property type="entry name" value="RecO_N"/>
    <property type="match status" value="1"/>
</dbReference>
<keyword evidence="3 7" id="KW-0227">DNA damage</keyword>
<sequence length="297" mass="31610">MAPSGRQAGRPQPRLARALGGSRSAVSAPAVHAGARSGAGLGAVVKRVTHEPGYVLHRYDWSESSVIVEAFTRAHGRVALVAKGAKRPSSNFRPVLLPLQQLSLNWGGDAEIRTLRGAEWGGGQVMPTGDALLSGYYANELLMRLLAREDAHPRLFDAYAALVHVLASGQTEPLVAAALRTFELLLLRETGHLPALDAQTLTFAPLATDAAYRLVPEGGLRAAHADDGAWLAGAHWQALTGALADEAPFSATLQAVAQLPGDARASLRQQLRELLHYHCGVGTLRTRQLLMDIQALS</sequence>
<dbReference type="GO" id="GO:0006310">
    <property type="term" value="P:DNA recombination"/>
    <property type="evidence" value="ECO:0007669"/>
    <property type="project" value="UniProtKB-UniRule"/>
</dbReference>
<dbReference type="InterPro" id="IPR022572">
    <property type="entry name" value="DNA_rep/recomb_RecO_N"/>
</dbReference>
<dbReference type="KEGG" id="otd:J1M35_11920"/>
<dbReference type="EMBL" id="CP071796">
    <property type="protein sequence ID" value="QTD43851.1"/>
    <property type="molecule type" value="Genomic_DNA"/>
</dbReference>
<proteinExistence type="inferred from homology"/>
<dbReference type="InterPro" id="IPR012340">
    <property type="entry name" value="NA-bd_OB-fold"/>
</dbReference>